<evidence type="ECO:0000256" key="5">
    <source>
        <dbReference type="ARBA" id="ARBA00023136"/>
    </source>
</evidence>
<feature type="region of interest" description="Disordered" evidence="6">
    <location>
        <begin position="586"/>
        <end position="623"/>
    </location>
</feature>
<feature type="compositionally biased region" description="Polar residues" evidence="6">
    <location>
        <begin position="321"/>
        <end position="334"/>
    </location>
</feature>
<comment type="caution">
    <text evidence="9">The sequence shown here is derived from an EMBL/GenBank/DDBJ whole genome shotgun (WGS) entry which is preliminary data.</text>
</comment>
<reference evidence="9 10" key="1">
    <citation type="journal article" date="2015" name="Sci. Rep.">
        <title>Chromosome-level genome map provides insights into diverse defense mechanisms in the medicinal fungus Ganoderma sinense.</title>
        <authorList>
            <person name="Zhu Y."/>
            <person name="Xu J."/>
            <person name="Sun C."/>
            <person name="Zhou S."/>
            <person name="Xu H."/>
            <person name="Nelson D.R."/>
            <person name="Qian J."/>
            <person name="Song J."/>
            <person name="Luo H."/>
            <person name="Xiang L."/>
            <person name="Li Y."/>
            <person name="Xu Z."/>
            <person name="Ji A."/>
            <person name="Wang L."/>
            <person name="Lu S."/>
            <person name="Hayward A."/>
            <person name="Sun W."/>
            <person name="Li X."/>
            <person name="Schwartz D.C."/>
            <person name="Wang Y."/>
            <person name="Chen S."/>
        </authorList>
    </citation>
    <scope>NUCLEOTIDE SEQUENCE [LARGE SCALE GENOMIC DNA]</scope>
    <source>
        <strain evidence="9 10">ZZ0214-1</strain>
    </source>
</reference>
<comment type="subcellular location">
    <subcellularLocation>
        <location evidence="1">Membrane</location>
        <topology evidence="1">Single-pass membrane protein</topology>
    </subcellularLocation>
</comment>
<dbReference type="GO" id="GO:0120015">
    <property type="term" value="F:sterol transfer activity"/>
    <property type="evidence" value="ECO:0007669"/>
    <property type="project" value="TreeGrafter"/>
</dbReference>
<dbReference type="Gene3D" id="2.30.29.30">
    <property type="entry name" value="Pleckstrin-homology domain (PH domain)/Phosphotyrosine-binding domain (PTB)"/>
    <property type="match status" value="1"/>
</dbReference>
<feature type="region of interest" description="Disordered" evidence="6">
    <location>
        <begin position="1"/>
        <end position="271"/>
    </location>
</feature>
<dbReference type="CDD" id="cd13220">
    <property type="entry name" value="PH-GRAM_GRAMDC"/>
    <property type="match status" value="1"/>
</dbReference>
<dbReference type="Pfam" id="PF16016">
    <property type="entry name" value="VASt"/>
    <property type="match status" value="1"/>
</dbReference>
<evidence type="ECO:0000259" key="8">
    <source>
        <dbReference type="PROSITE" id="PS51778"/>
    </source>
</evidence>
<feature type="compositionally biased region" description="Low complexity" evidence="6">
    <location>
        <begin position="88"/>
        <end position="97"/>
    </location>
</feature>
<dbReference type="GO" id="GO:0005739">
    <property type="term" value="C:mitochondrion"/>
    <property type="evidence" value="ECO:0007669"/>
    <property type="project" value="TreeGrafter"/>
</dbReference>
<gene>
    <name evidence="9" type="ORF">GSI_05911</name>
</gene>
<feature type="region of interest" description="Disordered" evidence="6">
    <location>
        <begin position="839"/>
        <end position="858"/>
    </location>
</feature>
<feature type="compositionally biased region" description="Polar residues" evidence="6">
    <location>
        <begin position="101"/>
        <end position="111"/>
    </location>
</feature>
<feature type="compositionally biased region" description="Pro residues" evidence="6">
    <location>
        <begin position="236"/>
        <end position="250"/>
    </location>
</feature>
<evidence type="ECO:0000256" key="4">
    <source>
        <dbReference type="ARBA" id="ARBA00022989"/>
    </source>
</evidence>
<evidence type="ECO:0000256" key="2">
    <source>
        <dbReference type="ARBA" id="ARBA00006582"/>
    </source>
</evidence>
<keyword evidence="5 7" id="KW-0472">Membrane</keyword>
<dbReference type="GO" id="GO:0032541">
    <property type="term" value="C:cortical endoplasmic reticulum"/>
    <property type="evidence" value="ECO:0007669"/>
    <property type="project" value="TreeGrafter"/>
</dbReference>
<keyword evidence="3 7" id="KW-0812">Transmembrane</keyword>
<dbReference type="OrthoDB" id="2162691at2759"/>
<dbReference type="GO" id="GO:0005789">
    <property type="term" value="C:endoplasmic reticulum membrane"/>
    <property type="evidence" value="ECO:0007669"/>
    <property type="project" value="TreeGrafter"/>
</dbReference>
<feature type="compositionally biased region" description="Basic and acidic residues" evidence="6">
    <location>
        <begin position="206"/>
        <end position="218"/>
    </location>
</feature>
<dbReference type="GO" id="GO:0032366">
    <property type="term" value="P:intracellular sterol transport"/>
    <property type="evidence" value="ECO:0007669"/>
    <property type="project" value="TreeGrafter"/>
</dbReference>
<feature type="compositionally biased region" description="Low complexity" evidence="6">
    <location>
        <begin position="20"/>
        <end position="46"/>
    </location>
</feature>
<dbReference type="STRING" id="1077348.A0A2G8SBU7"/>
<dbReference type="SMART" id="SM00568">
    <property type="entry name" value="GRAM"/>
    <property type="match status" value="1"/>
</dbReference>
<accession>A0A2G8SBU7</accession>
<dbReference type="PANTHER" id="PTHR23319:SF4">
    <property type="entry name" value="GRAM DOMAIN CONTAINING 1B, ISOFORM E"/>
    <property type="match status" value="1"/>
</dbReference>
<feature type="transmembrane region" description="Helical" evidence="7">
    <location>
        <begin position="899"/>
        <end position="918"/>
    </location>
</feature>
<evidence type="ECO:0000313" key="10">
    <source>
        <dbReference type="Proteomes" id="UP000230002"/>
    </source>
</evidence>
<dbReference type="Pfam" id="PF02893">
    <property type="entry name" value="GRAM"/>
    <property type="match status" value="1"/>
</dbReference>
<keyword evidence="4 7" id="KW-1133">Transmembrane helix</keyword>
<dbReference type="GO" id="GO:0032934">
    <property type="term" value="F:sterol binding"/>
    <property type="evidence" value="ECO:0007669"/>
    <property type="project" value="TreeGrafter"/>
</dbReference>
<evidence type="ECO:0000313" key="9">
    <source>
        <dbReference type="EMBL" id="PIL31213.1"/>
    </source>
</evidence>
<keyword evidence="10" id="KW-1185">Reference proteome</keyword>
<feature type="compositionally biased region" description="Low complexity" evidence="6">
    <location>
        <begin position="167"/>
        <end position="177"/>
    </location>
</feature>
<feature type="compositionally biased region" description="Polar residues" evidence="6">
    <location>
        <begin position="185"/>
        <end position="194"/>
    </location>
</feature>
<dbReference type="InterPro" id="IPR011993">
    <property type="entry name" value="PH-like_dom_sf"/>
</dbReference>
<dbReference type="InterPro" id="IPR031968">
    <property type="entry name" value="VASt"/>
</dbReference>
<sequence length="1008" mass="108778">MAPSFLSKLVKPSGSHSRHSSANSSPQSTTPSRGPSISVSSTSSSKSVRKHDRRSGNGAAVPPPSINYESEDSSLSGLNVTVIPPSPSVSGSSIPLPSRAPSESGQLSPDNSAEFEGARRRIQSLPAATAPMSNPMPLPTSHHSSDDGLPTPTPATTTFVNMPPAPSSKSLHSSRSSDNMRDRAQSQGSSSSKRNANHPRALTVSEDGRLHPTKELRHQTSNKSLRSKLSIMLPSRDPPPALPSSQPPPSSRHERSISAPQTPPALVESPTGTLQQDIPIIALIPMSSTAPTFSTVNVPGDSDAASIHSVGSAKAKRSPWRRTSNASTPVNASTPGVPRSATVAASPSASAPVPGRGAPRKLTAAGGLSSALAASGLAMAHPAMTIPPIAPSPAETSSVAARGRSSYDRPVTPRSGRSRAGSPANGRAASVYSDAGSFRTEGSDSEGSDESDELDLDPEDIPVTGFAVASNKRNQDFHELFPSVPEGDYLIEDYGCALQREILIQGRLYISENHVCFHANIFGWITDLSIPMYEVISLEKRMTAFVIPNAIQLSTRTAKYTFTSFLSRDTTFDVLHNVWRLARPEDSSMGSQRVSPRGSLEEGDEGSVADTGPVNGVVAPAKKGPARNRITQCECSKSGGHYPETAMDAVFPGTPEKIYNLMFSSGFMKDFMRENQKLLDIQISDWIPTEGSKLLARNMTYIKPLNASIGPKQTRCELRDEMVVCNFEAFVTMLTTTRTPEVPSGGVFSVKTKTCITWASDVASRVLVTTQVEWTGRSFIKGIIEKSCLDGQKTYHVDLEKAMRDYIHEHRAEFVPEGVDVAAVEETAAIVTEVLVPSTPTRLPSEEEARKEREHERNQRSLQWAYDTFEGAFKVAKQSTEGAVELITDAWDQSSSTTILYFVIAFLIISNVWTLTLMGNREEVGRRKEMRKMEEREKWVQGIVTGLWEEMLTSRGTIGAGGGVPPLAPRAPGGDLREEIGAIMTQLDIIEQRISDIRRNLKPLEQLE</sequence>
<dbReference type="AlphaFoldDB" id="A0A2G8SBU7"/>
<dbReference type="Proteomes" id="UP000230002">
    <property type="component" value="Unassembled WGS sequence"/>
</dbReference>
<feature type="region of interest" description="Disordered" evidence="6">
    <location>
        <begin position="388"/>
        <end position="457"/>
    </location>
</feature>
<dbReference type="InterPro" id="IPR051482">
    <property type="entry name" value="Cholesterol_transport"/>
</dbReference>
<evidence type="ECO:0000256" key="6">
    <source>
        <dbReference type="SAM" id="MobiDB-lite"/>
    </source>
</evidence>
<feature type="compositionally biased region" description="Basic and acidic residues" evidence="6">
    <location>
        <begin position="844"/>
        <end position="858"/>
    </location>
</feature>
<dbReference type="PANTHER" id="PTHR23319">
    <property type="entry name" value="GRAM DOMAIN CONTAINING 1B, ISOFORM E"/>
    <property type="match status" value="1"/>
</dbReference>
<evidence type="ECO:0000256" key="1">
    <source>
        <dbReference type="ARBA" id="ARBA00004167"/>
    </source>
</evidence>
<dbReference type="PROSITE" id="PS51778">
    <property type="entry name" value="VAST"/>
    <property type="match status" value="1"/>
</dbReference>
<evidence type="ECO:0000256" key="7">
    <source>
        <dbReference type="SAM" id="Phobius"/>
    </source>
</evidence>
<dbReference type="InterPro" id="IPR004182">
    <property type="entry name" value="GRAM"/>
</dbReference>
<organism evidence="9 10">
    <name type="scientific">Ganoderma sinense ZZ0214-1</name>
    <dbReference type="NCBI Taxonomy" id="1077348"/>
    <lineage>
        <taxon>Eukaryota</taxon>
        <taxon>Fungi</taxon>
        <taxon>Dikarya</taxon>
        <taxon>Basidiomycota</taxon>
        <taxon>Agaricomycotina</taxon>
        <taxon>Agaricomycetes</taxon>
        <taxon>Polyporales</taxon>
        <taxon>Polyporaceae</taxon>
        <taxon>Ganoderma</taxon>
    </lineage>
</organism>
<feature type="domain" description="VASt" evidence="8">
    <location>
        <begin position="641"/>
        <end position="811"/>
    </location>
</feature>
<proteinExistence type="inferred from homology"/>
<comment type="similarity">
    <text evidence="2">Belongs to the YSP2 family.</text>
</comment>
<feature type="compositionally biased region" description="Acidic residues" evidence="6">
    <location>
        <begin position="443"/>
        <end position="457"/>
    </location>
</feature>
<dbReference type="GO" id="GO:0005886">
    <property type="term" value="C:plasma membrane"/>
    <property type="evidence" value="ECO:0007669"/>
    <property type="project" value="TreeGrafter"/>
</dbReference>
<evidence type="ECO:0000256" key="3">
    <source>
        <dbReference type="ARBA" id="ARBA00022692"/>
    </source>
</evidence>
<feature type="region of interest" description="Disordered" evidence="6">
    <location>
        <begin position="306"/>
        <end position="363"/>
    </location>
</feature>
<dbReference type="EMBL" id="AYKW01000012">
    <property type="protein sequence ID" value="PIL31213.1"/>
    <property type="molecule type" value="Genomic_DNA"/>
</dbReference>
<protein>
    <recommendedName>
        <fullName evidence="8">VASt domain-containing protein</fullName>
    </recommendedName>
</protein>
<name>A0A2G8SBU7_9APHY</name>
<dbReference type="GO" id="GO:0140268">
    <property type="term" value="C:endoplasmic reticulum-plasma membrane contact site"/>
    <property type="evidence" value="ECO:0007669"/>
    <property type="project" value="TreeGrafter"/>
</dbReference>
<feature type="compositionally biased region" description="Low complexity" evidence="6">
    <location>
        <begin position="337"/>
        <end position="357"/>
    </location>
</feature>